<name>A0A3M7RCV3_BRAPC</name>
<comment type="caution">
    <text evidence="1">The sequence shown here is derived from an EMBL/GenBank/DDBJ whole genome shotgun (WGS) entry which is preliminary data.</text>
</comment>
<dbReference type="Proteomes" id="UP000276133">
    <property type="component" value="Unassembled WGS sequence"/>
</dbReference>
<accession>A0A3M7RCV3</accession>
<dbReference type="AlphaFoldDB" id="A0A3M7RCV3"/>
<evidence type="ECO:0000313" key="1">
    <source>
        <dbReference type="EMBL" id="RNA21422.1"/>
    </source>
</evidence>
<reference evidence="1 2" key="1">
    <citation type="journal article" date="2018" name="Sci. Rep.">
        <title>Genomic signatures of local adaptation to the degree of environmental predictability in rotifers.</title>
        <authorList>
            <person name="Franch-Gras L."/>
            <person name="Hahn C."/>
            <person name="Garcia-Roger E.M."/>
            <person name="Carmona M.J."/>
            <person name="Serra M."/>
            <person name="Gomez A."/>
        </authorList>
    </citation>
    <scope>NUCLEOTIDE SEQUENCE [LARGE SCALE GENOMIC DNA]</scope>
    <source>
        <strain evidence="1">HYR1</strain>
    </source>
</reference>
<proteinExistence type="predicted"/>
<keyword evidence="2" id="KW-1185">Reference proteome</keyword>
<dbReference type="EMBL" id="REGN01003664">
    <property type="protein sequence ID" value="RNA21422.1"/>
    <property type="molecule type" value="Genomic_DNA"/>
</dbReference>
<gene>
    <name evidence="1" type="ORF">BpHYR1_006070</name>
</gene>
<sequence length="78" mass="8835">MESFFLEFLSLIRKNNSQVWLAWDGLGIRRSAEASKFVKELSYTLVTSDPPVRSLARVRGYLNYYGGFAGKESPVINS</sequence>
<protein>
    <submittedName>
        <fullName evidence="1">Uncharacterized protein</fullName>
    </submittedName>
</protein>
<organism evidence="1 2">
    <name type="scientific">Brachionus plicatilis</name>
    <name type="common">Marine rotifer</name>
    <name type="synonym">Brachionus muelleri</name>
    <dbReference type="NCBI Taxonomy" id="10195"/>
    <lineage>
        <taxon>Eukaryota</taxon>
        <taxon>Metazoa</taxon>
        <taxon>Spiralia</taxon>
        <taxon>Gnathifera</taxon>
        <taxon>Rotifera</taxon>
        <taxon>Eurotatoria</taxon>
        <taxon>Monogononta</taxon>
        <taxon>Pseudotrocha</taxon>
        <taxon>Ploima</taxon>
        <taxon>Brachionidae</taxon>
        <taxon>Brachionus</taxon>
    </lineage>
</organism>
<evidence type="ECO:0000313" key="2">
    <source>
        <dbReference type="Proteomes" id="UP000276133"/>
    </source>
</evidence>